<dbReference type="OrthoDB" id="9803739at2"/>
<dbReference type="Gene3D" id="3.40.50.1860">
    <property type="match status" value="2"/>
</dbReference>
<dbReference type="PROSITE" id="PS00923">
    <property type="entry name" value="ASP_GLU_RACEMASE_1"/>
    <property type="match status" value="1"/>
</dbReference>
<protein>
    <submittedName>
        <fullName evidence="3">Aspartate racemase</fullName>
    </submittedName>
</protein>
<dbReference type="SUPFAM" id="SSF53681">
    <property type="entry name" value="Aspartate/glutamate racemase"/>
    <property type="match status" value="2"/>
</dbReference>
<accession>A0A0M0HS86</accession>
<dbReference type="InterPro" id="IPR018187">
    <property type="entry name" value="Asp/Glu_racemase_AS_1"/>
</dbReference>
<dbReference type="STRING" id="693.AKJ17_06005"/>
<dbReference type="RefSeq" id="WP_053394871.1">
    <property type="nucleotide sequence ID" value="NZ_LHPJ01000005.1"/>
</dbReference>
<proteinExistence type="inferred from homology"/>
<dbReference type="NCBIfam" id="TIGR00035">
    <property type="entry name" value="asp_race"/>
    <property type="match status" value="1"/>
</dbReference>
<sequence length="236" mass="25687">MSNHLTPGVIGGMGPEATIDLMYRVFEQTPASDDSGHIRLLVDNNPKVPSRIKAIIEGTGESPAPCMVQMAQGLVSQGADFLVIPCNTAHYYYQDVASSVDVPVINLLDITAEAMRSLGCFKVGLLGSTALQITDIYGPVFRKHGLTPVYPDPHHQDDLMALIKAIKAKSFTDDDLKTLDELQNHMTNQGVDCLALVCTELSVIKNKIESDVPVFDAVDILSKEIIERAQQTKPNL</sequence>
<dbReference type="InterPro" id="IPR001920">
    <property type="entry name" value="Asp/Glu_race"/>
</dbReference>
<dbReference type="InterPro" id="IPR015942">
    <property type="entry name" value="Asp/Glu/hydantoin_racemase"/>
</dbReference>
<evidence type="ECO:0000313" key="3">
    <source>
        <dbReference type="EMBL" id="KOO04458.1"/>
    </source>
</evidence>
<dbReference type="AlphaFoldDB" id="A0A0M0HS86"/>
<dbReference type="InterPro" id="IPR004380">
    <property type="entry name" value="Asp_race"/>
</dbReference>
<dbReference type="GO" id="GO:0047661">
    <property type="term" value="F:amino-acid racemase activity"/>
    <property type="evidence" value="ECO:0007669"/>
    <property type="project" value="InterPro"/>
</dbReference>
<dbReference type="EMBL" id="LHPJ01000005">
    <property type="protein sequence ID" value="KOO04458.1"/>
    <property type="molecule type" value="Genomic_DNA"/>
</dbReference>
<evidence type="ECO:0000313" key="4">
    <source>
        <dbReference type="Proteomes" id="UP000037515"/>
    </source>
</evidence>
<comment type="caution">
    <text evidence="3">The sequence shown here is derived from an EMBL/GenBank/DDBJ whole genome shotgun (WGS) entry which is preliminary data.</text>
</comment>
<reference evidence="4" key="1">
    <citation type="submission" date="2015-08" db="EMBL/GenBank/DDBJ databases">
        <title>Vibrio galatheae sp. nov., a novel member of the Vibrionaceae family isolated from the Solomon Islands.</title>
        <authorList>
            <person name="Giubergia S."/>
            <person name="Machado H."/>
            <person name="Mateiu R.V."/>
            <person name="Gram L."/>
        </authorList>
    </citation>
    <scope>NUCLEOTIDE SEQUENCE [LARGE SCALE GENOMIC DNA]</scope>
    <source>
        <strain evidence="4">DSM 19584</strain>
    </source>
</reference>
<comment type="similarity">
    <text evidence="1">Belongs to the aspartate/glutamate racemases family.</text>
</comment>
<evidence type="ECO:0000256" key="2">
    <source>
        <dbReference type="ARBA" id="ARBA00023235"/>
    </source>
</evidence>
<gene>
    <name evidence="3" type="ORF">AKJ17_06005</name>
</gene>
<dbReference type="PATRIC" id="fig|693.5.peg.1224"/>
<dbReference type="PANTHER" id="PTHR21198">
    <property type="entry name" value="GLUTAMATE RACEMASE"/>
    <property type="match status" value="1"/>
</dbReference>
<organism evidence="3 4">
    <name type="scientific">Vibrio nereis</name>
    <dbReference type="NCBI Taxonomy" id="693"/>
    <lineage>
        <taxon>Bacteria</taxon>
        <taxon>Pseudomonadati</taxon>
        <taxon>Pseudomonadota</taxon>
        <taxon>Gammaproteobacteria</taxon>
        <taxon>Vibrionales</taxon>
        <taxon>Vibrionaceae</taxon>
        <taxon>Vibrio</taxon>
    </lineage>
</organism>
<name>A0A0M0HS86_VIBNE</name>
<dbReference type="PANTHER" id="PTHR21198:SF7">
    <property type="entry name" value="ASPARTATE-GLUTAMATE RACEMASE FAMILY"/>
    <property type="match status" value="1"/>
</dbReference>
<evidence type="ECO:0000256" key="1">
    <source>
        <dbReference type="ARBA" id="ARBA00007847"/>
    </source>
</evidence>
<dbReference type="Pfam" id="PF01177">
    <property type="entry name" value="Asp_Glu_race"/>
    <property type="match status" value="1"/>
</dbReference>
<dbReference type="Proteomes" id="UP000037515">
    <property type="component" value="Unassembled WGS sequence"/>
</dbReference>
<keyword evidence="2" id="KW-0413">Isomerase</keyword>
<keyword evidence="4" id="KW-1185">Reference proteome</keyword>